<proteinExistence type="predicted"/>
<reference evidence="1 2" key="1">
    <citation type="submission" date="2019-03" db="EMBL/GenBank/DDBJ databases">
        <title>Genomic Encyclopedia of Type Strains, Phase IV (KMG-IV): sequencing the most valuable type-strain genomes for metagenomic binning, comparative biology and taxonomic classification.</title>
        <authorList>
            <person name="Goeker M."/>
        </authorList>
    </citation>
    <scope>NUCLEOTIDE SEQUENCE [LARGE SCALE GENOMIC DNA]</scope>
    <source>
        <strain evidence="1 2">DSM 25894</strain>
    </source>
</reference>
<dbReference type="AlphaFoldDB" id="A0A4R3MSR8"/>
<dbReference type="Proteomes" id="UP000294650">
    <property type="component" value="Unassembled WGS sequence"/>
</dbReference>
<organism evidence="1 2">
    <name type="scientific">Melghiribacillus thermohalophilus</name>
    <dbReference type="NCBI Taxonomy" id="1324956"/>
    <lineage>
        <taxon>Bacteria</taxon>
        <taxon>Bacillati</taxon>
        <taxon>Bacillota</taxon>
        <taxon>Bacilli</taxon>
        <taxon>Bacillales</taxon>
        <taxon>Bacillaceae</taxon>
        <taxon>Melghiribacillus</taxon>
    </lineage>
</organism>
<gene>
    <name evidence="1" type="ORF">EDD68_1187</name>
</gene>
<protein>
    <submittedName>
        <fullName evidence="1">Uncharacterized protein</fullName>
    </submittedName>
</protein>
<dbReference type="EMBL" id="SMAN01000018">
    <property type="protein sequence ID" value="TCT19324.1"/>
    <property type="molecule type" value="Genomic_DNA"/>
</dbReference>
<comment type="caution">
    <text evidence="1">The sequence shown here is derived from an EMBL/GenBank/DDBJ whole genome shotgun (WGS) entry which is preliminary data.</text>
</comment>
<accession>A0A4R3MSR8</accession>
<evidence type="ECO:0000313" key="1">
    <source>
        <dbReference type="EMBL" id="TCT19324.1"/>
    </source>
</evidence>
<evidence type="ECO:0000313" key="2">
    <source>
        <dbReference type="Proteomes" id="UP000294650"/>
    </source>
</evidence>
<name>A0A4R3MSR8_9BACI</name>
<sequence>MEHSMNLNNRNADIIRYWKIEFYGVGWMEVFQLLIEYAFKEDE</sequence>
<keyword evidence="2" id="KW-1185">Reference proteome</keyword>